<dbReference type="AlphaFoldDB" id="A0A022VW44"/>
<reference evidence="1" key="1">
    <citation type="submission" date="2014-02" db="EMBL/GenBank/DDBJ databases">
        <title>The Genome Sequence of Trichophyton rubrum (morphotype fischeri) CBS 288.86.</title>
        <authorList>
            <consortium name="The Broad Institute Genomics Platform"/>
            <person name="Cuomo C.A."/>
            <person name="White T.C."/>
            <person name="Graser Y."/>
            <person name="Martinez-Rossi N."/>
            <person name="Heitman J."/>
            <person name="Young S.K."/>
            <person name="Zeng Q."/>
            <person name="Gargeya S."/>
            <person name="Abouelleil A."/>
            <person name="Alvarado L."/>
            <person name="Chapman S.B."/>
            <person name="Gainer-Dewar J."/>
            <person name="Goldberg J."/>
            <person name="Griggs A."/>
            <person name="Gujja S."/>
            <person name="Hansen M."/>
            <person name="Howarth C."/>
            <person name="Imamovic A."/>
            <person name="Larimer J."/>
            <person name="Martinez D."/>
            <person name="Murphy C."/>
            <person name="Pearson M.D."/>
            <person name="Persinoti G."/>
            <person name="Poon T."/>
            <person name="Priest M."/>
            <person name="Roberts A.D."/>
            <person name="Saif S."/>
            <person name="Shea T.D."/>
            <person name="Sykes S.N."/>
            <person name="Wortman J."/>
            <person name="Nusbaum C."/>
            <person name="Birren B."/>
        </authorList>
    </citation>
    <scope>NUCLEOTIDE SEQUENCE [LARGE SCALE GENOMIC DNA]</scope>
    <source>
        <strain evidence="1">CBS 288.86</strain>
    </source>
</reference>
<sequence>MVCSLQKELLSIPRAIQTAEELYLLIKIYESQSHHKELIEILNSEHLGVGSRIAQNEWLFFTCKLSVIEKSGLWDQALKFTKELLTLDDSVTVESKPDAKYEERDDWKVWNLLLLATRKAEKQE</sequence>
<evidence type="ECO:0000313" key="1">
    <source>
        <dbReference type="EMBL" id="EZF50119.1"/>
    </source>
</evidence>
<dbReference type="HOGENOM" id="CLU_2005535_0_0_1"/>
<proteinExistence type="predicted"/>
<protein>
    <submittedName>
        <fullName evidence="1">Uncharacterized protein</fullName>
    </submittedName>
</protein>
<dbReference type="EMBL" id="KK207889">
    <property type="protein sequence ID" value="EZF50119.1"/>
    <property type="molecule type" value="Genomic_DNA"/>
</dbReference>
<organism evidence="1">
    <name type="scientific">Trichophyton rubrum CBS 288.86</name>
    <dbReference type="NCBI Taxonomy" id="1215330"/>
    <lineage>
        <taxon>Eukaryota</taxon>
        <taxon>Fungi</taxon>
        <taxon>Dikarya</taxon>
        <taxon>Ascomycota</taxon>
        <taxon>Pezizomycotina</taxon>
        <taxon>Eurotiomycetes</taxon>
        <taxon>Eurotiomycetidae</taxon>
        <taxon>Onygenales</taxon>
        <taxon>Arthrodermataceae</taxon>
        <taxon>Trichophyton</taxon>
    </lineage>
</organism>
<name>A0A022VW44_TRIRU</name>
<dbReference type="Proteomes" id="UP000023758">
    <property type="component" value="Unassembled WGS sequence"/>
</dbReference>
<accession>A0A022VW44</accession>
<gene>
    <name evidence="1" type="ORF">H103_06234</name>
</gene>